<protein>
    <submittedName>
        <fullName evidence="3">Uncharacterized protein</fullName>
    </submittedName>
</protein>
<sequence>MCLFCQFSPIFPYFPPIFAYFCYFCHFAIFAYFPLPFPISPSHVAPLKYFLLVRFRSGVTGEKGAKRVKRTKRTKLTHPQPSTTLPRPPTTLYHHHNHHNHHNHSHSQLQLQGNQLPFWDVRLLDSQWLLGGGGGIMGLDGAINATGATWSTAQ</sequence>
<evidence type="ECO:0000313" key="3">
    <source>
        <dbReference type="EMBL" id="RDW27898.1"/>
    </source>
</evidence>
<accession>A0A371CC73</accession>
<reference evidence="3 4" key="1">
    <citation type="submission" date="2018-07" db="EMBL/GenBank/DDBJ databases">
        <title>Draft Genome Assemblies for Five Robust Yarrowia lipolytica Strains Exhibiting High Lipid Production and Pentose Sugar Utilization and Sugar Alcohol Secretion from Undetoxified Lignocellulosic Biomass Hydrolysates.</title>
        <authorList>
            <consortium name="DOE Joint Genome Institute"/>
            <person name="Walker C."/>
            <person name="Ryu S."/>
            <person name="Na H."/>
            <person name="Zane M."/>
            <person name="LaButti K."/>
            <person name="Lipzen A."/>
            <person name="Haridas S."/>
            <person name="Barry K."/>
            <person name="Grigoriev I.V."/>
            <person name="Quarterman J."/>
            <person name="Slininger P."/>
            <person name="Dien B."/>
            <person name="Trinh C.T."/>
        </authorList>
    </citation>
    <scope>NUCLEOTIDE SEQUENCE [LARGE SCALE GENOMIC DNA]</scope>
    <source>
        <strain evidence="3 4">YB392</strain>
    </source>
</reference>
<feature type="region of interest" description="Disordered" evidence="1">
    <location>
        <begin position="63"/>
        <end position="88"/>
    </location>
</feature>
<feature type="compositionally biased region" description="Basic residues" evidence="1">
    <location>
        <begin position="66"/>
        <end position="76"/>
    </location>
</feature>
<evidence type="ECO:0000256" key="2">
    <source>
        <dbReference type="SAM" id="Phobius"/>
    </source>
</evidence>
<dbReference type="AlphaFoldDB" id="A0A371CC73"/>
<gene>
    <name evidence="3" type="ORF">B0I71DRAFT_13264</name>
</gene>
<organism evidence="3 4">
    <name type="scientific">Yarrowia lipolytica</name>
    <name type="common">Candida lipolytica</name>
    <dbReference type="NCBI Taxonomy" id="4952"/>
    <lineage>
        <taxon>Eukaryota</taxon>
        <taxon>Fungi</taxon>
        <taxon>Dikarya</taxon>
        <taxon>Ascomycota</taxon>
        <taxon>Saccharomycotina</taxon>
        <taxon>Dipodascomycetes</taxon>
        <taxon>Dipodascales</taxon>
        <taxon>Dipodascales incertae sedis</taxon>
        <taxon>Yarrowia</taxon>
    </lineage>
</organism>
<keyword evidence="2" id="KW-0812">Transmembrane</keyword>
<keyword evidence="2" id="KW-0472">Membrane</keyword>
<feature type="transmembrane region" description="Helical" evidence="2">
    <location>
        <begin position="17"/>
        <end position="35"/>
    </location>
</feature>
<evidence type="ECO:0000313" key="4">
    <source>
        <dbReference type="Proteomes" id="UP000256601"/>
    </source>
</evidence>
<proteinExistence type="predicted"/>
<dbReference type="EMBL" id="KZ858958">
    <property type="protein sequence ID" value="RDW27898.1"/>
    <property type="molecule type" value="Genomic_DNA"/>
</dbReference>
<name>A0A371CC73_YARLL</name>
<dbReference type="Proteomes" id="UP000256601">
    <property type="component" value="Unassembled WGS sequence"/>
</dbReference>
<keyword evidence="2" id="KW-1133">Transmembrane helix</keyword>
<evidence type="ECO:0000256" key="1">
    <source>
        <dbReference type="SAM" id="MobiDB-lite"/>
    </source>
</evidence>